<protein>
    <recommendedName>
        <fullName evidence="4">PIN domain-containing protein</fullName>
    </recommendedName>
</protein>
<dbReference type="Gene3D" id="3.40.50.1820">
    <property type="entry name" value="alpha/beta hydrolase"/>
    <property type="match status" value="1"/>
</dbReference>
<gene>
    <name evidence="2" type="ORF">PtA15_15A489</name>
</gene>
<feature type="region of interest" description="Disordered" evidence="1">
    <location>
        <begin position="997"/>
        <end position="1024"/>
    </location>
</feature>
<feature type="compositionally biased region" description="Polar residues" evidence="1">
    <location>
        <begin position="49"/>
        <end position="58"/>
    </location>
</feature>
<dbReference type="PANTHER" id="PTHR16161">
    <property type="entry name" value="TRANSCRIPTIONAL PROTEIN SWT1"/>
    <property type="match status" value="1"/>
</dbReference>
<accession>A0ABY7D398</accession>
<feature type="region of interest" description="Disordered" evidence="1">
    <location>
        <begin position="414"/>
        <end position="435"/>
    </location>
</feature>
<organism evidence="2 3">
    <name type="scientific">Puccinia triticina</name>
    <dbReference type="NCBI Taxonomy" id="208348"/>
    <lineage>
        <taxon>Eukaryota</taxon>
        <taxon>Fungi</taxon>
        <taxon>Dikarya</taxon>
        <taxon>Basidiomycota</taxon>
        <taxon>Pucciniomycotina</taxon>
        <taxon>Pucciniomycetes</taxon>
        <taxon>Pucciniales</taxon>
        <taxon>Pucciniaceae</taxon>
        <taxon>Puccinia</taxon>
    </lineage>
</organism>
<dbReference type="PANTHER" id="PTHR16161:SF0">
    <property type="entry name" value="TRANSCRIPTIONAL PROTEIN SWT1"/>
    <property type="match status" value="1"/>
</dbReference>
<feature type="region of interest" description="Disordered" evidence="1">
    <location>
        <begin position="815"/>
        <end position="834"/>
    </location>
</feature>
<dbReference type="SUPFAM" id="SSF53474">
    <property type="entry name" value="alpha/beta-Hydrolases"/>
    <property type="match status" value="1"/>
</dbReference>
<dbReference type="Proteomes" id="UP001164743">
    <property type="component" value="Chromosome 15A"/>
</dbReference>
<evidence type="ECO:0008006" key="4">
    <source>
        <dbReference type="Google" id="ProtNLM"/>
    </source>
</evidence>
<evidence type="ECO:0000313" key="2">
    <source>
        <dbReference type="EMBL" id="WAQ92093.1"/>
    </source>
</evidence>
<dbReference type="InterPro" id="IPR052626">
    <property type="entry name" value="SWT1_Regulator"/>
</dbReference>
<dbReference type="EMBL" id="CP110435">
    <property type="protein sequence ID" value="WAQ92093.1"/>
    <property type="molecule type" value="Genomic_DNA"/>
</dbReference>
<dbReference type="GeneID" id="77804593"/>
<reference evidence="2" key="1">
    <citation type="submission" date="2022-10" db="EMBL/GenBank/DDBJ databases">
        <title>Puccinia triticina Genome sequencing and assembly.</title>
        <authorList>
            <person name="Li C."/>
        </authorList>
    </citation>
    <scope>NUCLEOTIDE SEQUENCE</scope>
    <source>
        <strain evidence="2">Pt15</strain>
    </source>
</reference>
<evidence type="ECO:0000256" key="1">
    <source>
        <dbReference type="SAM" id="MobiDB-lite"/>
    </source>
</evidence>
<dbReference type="RefSeq" id="XP_053027648.1">
    <property type="nucleotide sequence ID" value="XM_053163698.1"/>
</dbReference>
<evidence type="ECO:0000313" key="3">
    <source>
        <dbReference type="Proteomes" id="UP001164743"/>
    </source>
</evidence>
<feature type="region of interest" description="Disordered" evidence="1">
    <location>
        <begin position="36"/>
        <end position="60"/>
    </location>
</feature>
<proteinExistence type="predicted"/>
<feature type="compositionally biased region" description="Polar residues" evidence="1">
    <location>
        <begin position="818"/>
        <end position="832"/>
    </location>
</feature>
<keyword evidence="3" id="KW-1185">Reference proteome</keyword>
<dbReference type="InterPro" id="IPR029058">
    <property type="entry name" value="AB_hydrolase_fold"/>
</dbReference>
<name>A0ABY7D398_9BASI</name>
<feature type="compositionally biased region" description="Basic and acidic residues" evidence="1">
    <location>
        <begin position="997"/>
        <end position="1007"/>
    </location>
</feature>
<sequence length="1126" mass="123880">MFPPGSNASAAKAFNESRLDHSNVIPWKAATISSNVYTPSSRPARDQSRSNGPSSTHHLQPARNAFNSHQLDRNSQSAIYLPETPLNGPMDVSPLMAAFIHGGHRIIIPQVYGSEKSIPDVGHQSRIIALVLRHLNFKEQESERKLETRQGNFGMQTIATHETASSLSSSSSSSTSSSGRPIFLLGLGHAALVALSYPLEIGQPIHEFPQPLGSFGALSIPSVSARAEPPRSLMGKLSSFCGTVNSGMTGLGWWAQGNARQARAEFKCWGPLPKIHGIIAIGPMLDSSGSNLKQNCVWSKRPKEISPGVGPANYSPSMNNAVKRLHSNASNIRVPVMIAHGTKEAFSVIEGINSFYGALASADSTLIFCPTLRHNGDLAGDSARNGLANDCMKWIGERTDCFGRTTIITMGVSTDTLPPLNEQSEPMSYHTTTSPEEIVTSVEAPSASPTEADEGKLPGQLEEVDCSSDFSSWFGSEGGSSLSRNASGGGESIHSLSSHRTARLSSGSYFFSPELLGSISLEIKLDSADSPHLSSGFSSPALRTPATDYFPFLPSSAKIIDHNHGPHGVVSVSPTTVFHTGYTVLSLKLTRRIQMSSVDFSGGSPSVHRESTNIIGQRVSSDHHHFSRILMNGHSEASNFLDGDIEMVPIATAMDQVAGSLRQLREQWQHDDGDIQMESAFESQDDPSPSDQAFRLLIIDTNILISHLSLIEWLGELLMAAHMQILDCATYFKHQLQARGGGVTLLTNDKALSLEAELEGLSTLRIQPGLSPRSLLYSFDATLAQEIATLFSQVSFADMVTATWYKQTSVSLRKPTRRQSYPNRTTIDNSCSAHEMKPYSKPNEILSDSTFDFAQPSTKAEDSFTESSTHMAIEVDEEMSLSDLIVPPFFPLITYHHILAPSELYEPRLLHLHYHIQQAVAALLRPRLFDFLLRTLANNDLSLLFQHVALVFERKKHIPPMQNSHDPNHWTAVDCLTLIDEFWNEATLKLFEDEDKNESSSKPKLDSAKPITSRWAPSTPFLKSGTNEERNCNAFSSRLSRIRKAIQVLIVQLQPYDLSNLPRDNPQSWSVLFWDGLLEDIHKLIYYGKFYESLGLVEDAQESRDHILKQVIQNWKRDAHHLCESG</sequence>